<organism evidence="3 4">
    <name type="scientific">Lachancea meyersii CBS 8951</name>
    <dbReference type="NCBI Taxonomy" id="1266667"/>
    <lineage>
        <taxon>Eukaryota</taxon>
        <taxon>Fungi</taxon>
        <taxon>Dikarya</taxon>
        <taxon>Ascomycota</taxon>
        <taxon>Saccharomycotina</taxon>
        <taxon>Saccharomycetes</taxon>
        <taxon>Saccharomycetales</taxon>
        <taxon>Saccharomycetaceae</taxon>
        <taxon>Lachancea</taxon>
    </lineage>
</organism>
<evidence type="ECO:0000313" key="4">
    <source>
        <dbReference type="Proteomes" id="UP000191144"/>
    </source>
</evidence>
<dbReference type="GO" id="GO:1990871">
    <property type="term" value="C:Vma12-Vma22 assembly complex"/>
    <property type="evidence" value="ECO:0007669"/>
    <property type="project" value="TreeGrafter"/>
</dbReference>
<dbReference type="Proteomes" id="UP000191144">
    <property type="component" value="Chromosome G"/>
</dbReference>
<dbReference type="InterPro" id="IPR040357">
    <property type="entry name" value="Vma22/CCDC115"/>
</dbReference>
<gene>
    <name evidence="3" type="ORF">LAME_0G06656G</name>
</gene>
<reference evidence="4" key="1">
    <citation type="submission" date="2016-03" db="EMBL/GenBank/DDBJ databases">
        <authorList>
            <person name="Devillers Hugo."/>
        </authorList>
    </citation>
    <scope>NUCLEOTIDE SEQUENCE [LARGE SCALE GENOMIC DNA]</scope>
</reference>
<dbReference type="GO" id="GO:0070072">
    <property type="term" value="P:vacuolar proton-transporting V-type ATPase complex assembly"/>
    <property type="evidence" value="ECO:0007669"/>
    <property type="project" value="InterPro"/>
</dbReference>
<dbReference type="AlphaFoldDB" id="A0A1G4K7L8"/>
<accession>A0A1G4K7L8</accession>
<feature type="region of interest" description="Disordered" evidence="2">
    <location>
        <begin position="92"/>
        <end position="122"/>
    </location>
</feature>
<dbReference type="PANTHER" id="PTHR31996">
    <property type="entry name" value="COILED-COIL DOMAIN-CONTAINING PROTEIN 115"/>
    <property type="match status" value="1"/>
</dbReference>
<name>A0A1G4K7L8_9SACH</name>
<evidence type="ECO:0000256" key="1">
    <source>
        <dbReference type="ARBA" id="ARBA00093634"/>
    </source>
</evidence>
<sequence>MPDEQKYAKLLELLAHYDYLLEQLEVTFSDGFQHLSRANFHNKDSIRGRYGSDYWDEHFKGSQFISCRNSNFAAMEPERALQYLAQFESDLEDEQEEDQLGKDRKESSLTNRKEGKKSKSKPTTTLYDPILMFGGVLSIPTSLRQCQSSFKGSIGLLIELVNCRRNIEQLGSELKS</sequence>
<feature type="compositionally biased region" description="Basic and acidic residues" evidence="2">
    <location>
        <begin position="99"/>
        <end position="113"/>
    </location>
</feature>
<evidence type="ECO:0000313" key="3">
    <source>
        <dbReference type="EMBL" id="SCU99962.1"/>
    </source>
</evidence>
<evidence type="ECO:0000256" key="2">
    <source>
        <dbReference type="SAM" id="MobiDB-lite"/>
    </source>
</evidence>
<dbReference type="Pfam" id="PF21730">
    <property type="entry name" value="Vma22_CCDC115"/>
    <property type="match status" value="1"/>
</dbReference>
<dbReference type="PANTHER" id="PTHR31996:SF2">
    <property type="entry name" value="COILED-COIL DOMAIN-CONTAINING PROTEIN 115"/>
    <property type="match status" value="1"/>
</dbReference>
<dbReference type="GO" id="GO:0051082">
    <property type="term" value="F:unfolded protein binding"/>
    <property type="evidence" value="ECO:0007669"/>
    <property type="project" value="TreeGrafter"/>
</dbReference>
<dbReference type="EMBL" id="LT598484">
    <property type="protein sequence ID" value="SCU99962.1"/>
    <property type="molecule type" value="Genomic_DNA"/>
</dbReference>
<protein>
    <recommendedName>
        <fullName evidence="1">Vacuolar ATPase assembly protein VMA22</fullName>
    </recommendedName>
</protein>
<dbReference type="OrthoDB" id="4044452at2759"/>
<proteinExistence type="predicted"/>
<keyword evidence="4" id="KW-1185">Reference proteome</keyword>